<dbReference type="EMBL" id="JACXAF010000008">
    <property type="protein sequence ID" value="MBD1389327.1"/>
    <property type="molecule type" value="Genomic_DNA"/>
</dbReference>
<accession>A0A8J6UPS2</accession>
<keyword evidence="3" id="KW-1185">Reference proteome</keyword>
<dbReference type="AlphaFoldDB" id="A0A8J6UPS2"/>
<dbReference type="InterPro" id="IPR014895">
    <property type="entry name" value="Alginate_lyase_2"/>
</dbReference>
<dbReference type="Pfam" id="PF00754">
    <property type="entry name" value="F5_F8_type_C"/>
    <property type="match status" value="1"/>
</dbReference>
<keyword evidence="2" id="KW-0456">Lyase</keyword>
<evidence type="ECO:0000313" key="3">
    <source>
        <dbReference type="Proteomes" id="UP000638014"/>
    </source>
</evidence>
<proteinExistence type="predicted"/>
<dbReference type="Proteomes" id="UP000638014">
    <property type="component" value="Unassembled WGS sequence"/>
</dbReference>
<dbReference type="Gene3D" id="2.60.120.260">
    <property type="entry name" value="Galactose-binding domain-like"/>
    <property type="match status" value="2"/>
</dbReference>
<dbReference type="Pfam" id="PF08787">
    <property type="entry name" value="Alginate_lyase2"/>
    <property type="match status" value="1"/>
</dbReference>
<protein>
    <submittedName>
        <fullName evidence="2">Polysaccharide lyase family 7 protein</fullName>
    </submittedName>
</protein>
<dbReference type="InterPro" id="IPR008979">
    <property type="entry name" value="Galactose-bd-like_sf"/>
</dbReference>
<gene>
    <name evidence="2" type="ORF">IC617_07810</name>
</gene>
<dbReference type="Gene3D" id="2.60.120.200">
    <property type="match status" value="1"/>
</dbReference>
<organism evidence="2 3">
    <name type="scientific">Neiella litorisoli</name>
    <dbReference type="NCBI Taxonomy" id="2771431"/>
    <lineage>
        <taxon>Bacteria</taxon>
        <taxon>Pseudomonadati</taxon>
        <taxon>Pseudomonadota</taxon>
        <taxon>Gammaproteobacteria</taxon>
        <taxon>Alteromonadales</taxon>
        <taxon>Echinimonadaceae</taxon>
        <taxon>Neiella</taxon>
    </lineage>
</organism>
<dbReference type="PROSITE" id="PS50022">
    <property type="entry name" value="FA58C_3"/>
    <property type="match status" value="1"/>
</dbReference>
<reference evidence="2" key="1">
    <citation type="submission" date="2020-09" db="EMBL/GenBank/DDBJ databases">
        <title>A novel bacterium of genus Neiella, isolated from South China Sea.</title>
        <authorList>
            <person name="Huang H."/>
            <person name="Mo K."/>
            <person name="Hu Y."/>
        </authorList>
    </citation>
    <scope>NUCLEOTIDE SEQUENCE</scope>
    <source>
        <strain evidence="2">HB171785</strain>
    </source>
</reference>
<feature type="domain" description="F5/8 type C" evidence="1">
    <location>
        <begin position="127"/>
        <end position="266"/>
    </location>
</feature>
<dbReference type="SUPFAM" id="SSF49785">
    <property type="entry name" value="Galactose-binding domain-like"/>
    <property type="match status" value="1"/>
</dbReference>
<sequence length="565" mass="59604">MAATITNPGFESSWDGWVDSDPSSLSSVAHSGSKSAKISGSGGSVEQVVAVNGSTSYQLQAYIKGAGRIGVIVDGNNYSATGGGSDFELVTVDFQSGSASSVTVYGEYDGAEGRFDSFALIDQGGTPTEPPAGDCNDVLSIATASDDGGNDGNGPANTIDNNLNTRWSYNGVGQQIVWDLGGTADISTMSLAFYKGDQRSASFDLETSSDASNWTPVLTSANSAGSSLALESFALADSNARYVRYTGYGNSANTWNSLTEVQVHGCNWQQGGGEEPVDPPVTGDLDPNLPPSGNFDLLDWTLGVPVDNDGDGKSDTIKEIELSSGYEHSSWFYTGSDGGMVFKAPVDGPKTSTNTSYTRSELREMLRRGDTSYSTKGVGGNNWVFSSAPSSAQSAAGGVDGLLTATLAVNHVTTTGDSSQQGRVIIGQIHANDDEPVRIYYRKLKDNAKGSIYIAHEPRTGSEQYYEMIGSRSSSASNPADGIALDEQFSYSIRVVGNTLTVTIMRDGKADVVQQVDMSASGYDDASQYMYFKAGVYNQNNTGDGNDYVQATFYALDNTHTGYNP</sequence>
<evidence type="ECO:0000313" key="2">
    <source>
        <dbReference type="EMBL" id="MBD1389327.1"/>
    </source>
</evidence>
<dbReference type="InterPro" id="IPR000421">
    <property type="entry name" value="FA58C"/>
</dbReference>
<comment type="caution">
    <text evidence="2">The sequence shown here is derived from an EMBL/GenBank/DDBJ whole genome shotgun (WGS) entry which is preliminary data.</text>
</comment>
<dbReference type="GO" id="GO:0016829">
    <property type="term" value="F:lyase activity"/>
    <property type="evidence" value="ECO:0007669"/>
    <property type="project" value="UniProtKB-KW"/>
</dbReference>
<evidence type="ECO:0000259" key="1">
    <source>
        <dbReference type="PROSITE" id="PS50022"/>
    </source>
</evidence>
<dbReference type="InterPro" id="IPR013320">
    <property type="entry name" value="ConA-like_dom_sf"/>
</dbReference>
<name>A0A8J6UPS2_9GAMM</name>
<dbReference type="SUPFAM" id="SSF49899">
    <property type="entry name" value="Concanavalin A-like lectins/glucanases"/>
    <property type="match status" value="1"/>
</dbReference>